<protein>
    <recommendedName>
        <fullName evidence="1">Glycosyl transferase CAP10 domain-containing protein</fullName>
    </recommendedName>
</protein>
<evidence type="ECO:0000313" key="2">
    <source>
        <dbReference type="EMBL" id="KAF5309861.1"/>
    </source>
</evidence>
<dbReference type="OrthoDB" id="541052at2759"/>
<sequence length="643" mass="74305">MHERFLKYDRGPRYAHSHHLLPTMSPTTRKALKTLSFVVLGCLIYLELPQPLQILGRQRIADELSPCMPPQPPSQPASCPVTPMVDHSMERKLDFLSDRKKVVLGKHKYRPDGLLEVNEDGPHPIYELISRAEKEWEAKLSRASKTLEDAVAEYSRRYKRDPPKGFDLWWKYVEENGVQLPDEYDQIHLDLEHFHGIEPADLIKTQQENEVKLDTYTIGQNETGEVEVLTYAFQEGRYNQLIAQSREILKMLNQIHHLLPPFRITITPHDGPNRLTDYGVKTAALDAVAGRTYLERAALPKTHSIGWVSACSPNSLARRKPINLDSPPPRHSKKTFIHDHVLTMDPCNHPALFFHHGQFLSHDYGPGPQNYLVPEFSSCSTMLHHNIRMPTPYGWVEDIMPRENDPEWDEKFDERLLWRGTNTGMRHSKTSRWKYSQRDFLVASTNDLTGTLTVIQPNTTRSQPMEPFREVRKSRINPELMDVAFGGGPSACEHDVCEMMKEIYPFRERQTIKQAGNYRYVMDVDGNGWSGRFKRLITSNSLIFKSTIYPEWFADRVAPWVHYVPIQVDLSDLHDAVLFFRGDGSGTSSQERLGRKIAAAGRQWSKTFWRKEDLTAYFFRLILEYARLMSLDRESMSFTLDDG</sequence>
<feature type="domain" description="Glycosyl transferase CAP10" evidence="1">
    <location>
        <begin position="336"/>
        <end position="632"/>
    </location>
</feature>
<proteinExistence type="predicted"/>
<dbReference type="Pfam" id="PF05686">
    <property type="entry name" value="Glyco_transf_90"/>
    <property type="match status" value="1"/>
</dbReference>
<dbReference type="AlphaFoldDB" id="A0A8H5AS39"/>
<dbReference type="Proteomes" id="UP000567179">
    <property type="component" value="Unassembled WGS sequence"/>
</dbReference>
<dbReference type="SMART" id="SM00672">
    <property type="entry name" value="CAP10"/>
    <property type="match status" value="1"/>
</dbReference>
<reference evidence="2 3" key="1">
    <citation type="journal article" date="2020" name="ISME J.">
        <title>Uncovering the hidden diversity of litter-decomposition mechanisms in mushroom-forming fungi.</title>
        <authorList>
            <person name="Floudas D."/>
            <person name="Bentzer J."/>
            <person name="Ahren D."/>
            <person name="Johansson T."/>
            <person name="Persson P."/>
            <person name="Tunlid A."/>
        </authorList>
    </citation>
    <scope>NUCLEOTIDE SEQUENCE [LARGE SCALE GENOMIC DNA]</scope>
    <source>
        <strain evidence="2 3">CBS 101986</strain>
    </source>
</reference>
<dbReference type="PANTHER" id="PTHR12203:SF118">
    <property type="entry name" value="BETA-1,2-XYLOSYLTRANSFERASE 1"/>
    <property type="match status" value="1"/>
</dbReference>
<dbReference type="InterPro" id="IPR051091">
    <property type="entry name" value="O-Glucosyltr/Glycosyltrsf_90"/>
</dbReference>
<dbReference type="PANTHER" id="PTHR12203">
    <property type="entry name" value="KDEL LYS-ASP-GLU-LEU CONTAINING - RELATED"/>
    <property type="match status" value="1"/>
</dbReference>
<dbReference type="InterPro" id="IPR006598">
    <property type="entry name" value="CAP10"/>
</dbReference>
<comment type="caution">
    <text evidence="2">The sequence shown here is derived from an EMBL/GenBank/DDBJ whole genome shotgun (WGS) entry which is preliminary data.</text>
</comment>
<dbReference type="EMBL" id="JAACJJ010000058">
    <property type="protein sequence ID" value="KAF5309861.1"/>
    <property type="molecule type" value="Genomic_DNA"/>
</dbReference>
<accession>A0A8H5AS39</accession>
<keyword evidence="3" id="KW-1185">Reference proteome</keyword>
<gene>
    <name evidence="2" type="ORF">D9619_010501</name>
</gene>
<organism evidence="2 3">
    <name type="scientific">Psilocybe cf. subviscida</name>
    <dbReference type="NCBI Taxonomy" id="2480587"/>
    <lineage>
        <taxon>Eukaryota</taxon>
        <taxon>Fungi</taxon>
        <taxon>Dikarya</taxon>
        <taxon>Basidiomycota</taxon>
        <taxon>Agaricomycotina</taxon>
        <taxon>Agaricomycetes</taxon>
        <taxon>Agaricomycetidae</taxon>
        <taxon>Agaricales</taxon>
        <taxon>Agaricineae</taxon>
        <taxon>Strophariaceae</taxon>
        <taxon>Psilocybe</taxon>
    </lineage>
</organism>
<name>A0A8H5AS39_9AGAR</name>
<evidence type="ECO:0000259" key="1">
    <source>
        <dbReference type="SMART" id="SM00672"/>
    </source>
</evidence>
<evidence type="ECO:0000313" key="3">
    <source>
        <dbReference type="Proteomes" id="UP000567179"/>
    </source>
</evidence>